<dbReference type="Proteomes" id="UP000823674">
    <property type="component" value="Chromosome A02"/>
</dbReference>
<organism evidence="1 2">
    <name type="scientific">Brassica rapa subsp. trilocularis</name>
    <dbReference type="NCBI Taxonomy" id="1813537"/>
    <lineage>
        <taxon>Eukaryota</taxon>
        <taxon>Viridiplantae</taxon>
        <taxon>Streptophyta</taxon>
        <taxon>Embryophyta</taxon>
        <taxon>Tracheophyta</taxon>
        <taxon>Spermatophyta</taxon>
        <taxon>Magnoliopsida</taxon>
        <taxon>eudicotyledons</taxon>
        <taxon>Gunneridae</taxon>
        <taxon>Pentapetalae</taxon>
        <taxon>rosids</taxon>
        <taxon>malvids</taxon>
        <taxon>Brassicales</taxon>
        <taxon>Brassicaceae</taxon>
        <taxon>Brassiceae</taxon>
        <taxon>Brassica</taxon>
    </lineage>
</organism>
<evidence type="ECO:0000313" key="2">
    <source>
        <dbReference type="Proteomes" id="UP000823674"/>
    </source>
</evidence>
<keyword evidence="2" id="KW-1185">Reference proteome</keyword>
<sequence length="68" mass="8129">MFWIKYLNQIVSMFTFGVWTNFSTKPKELSRLKNRFFDFSIIFIPHSENVSSNSLAKIAISFHIYLLY</sequence>
<accession>A0ABQ7NFH7</accession>
<reference evidence="1 2" key="1">
    <citation type="submission" date="2021-03" db="EMBL/GenBank/DDBJ databases">
        <authorList>
            <person name="King G.J."/>
            <person name="Bancroft I."/>
            <person name="Baten A."/>
            <person name="Bloomfield J."/>
            <person name="Borpatragohain P."/>
            <person name="He Z."/>
            <person name="Irish N."/>
            <person name="Irwin J."/>
            <person name="Liu K."/>
            <person name="Mauleon R.P."/>
            <person name="Moore J."/>
            <person name="Morris R."/>
            <person name="Ostergaard L."/>
            <person name="Wang B."/>
            <person name="Wells R."/>
        </authorList>
    </citation>
    <scope>NUCLEOTIDE SEQUENCE [LARGE SCALE GENOMIC DNA]</scope>
    <source>
        <strain evidence="1">R-o-18</strain>
        <tissue evidence="1">Leaf</tissue>
    </source>
</reference>
<dbReference type="EMBL" id="JADBGQ010000002">
    <property type="protein sequence ID" value="KAG5408921.1"/>
    <property type="molecule type" value="Genomic_DNA"/>
</dbReference>
<comment type="caution">
    <text evidence="1">The sequence shown here is derived from an EMBL/GenBank/DDBJ whole genome shotgun (WGS) entry which is preliminary data.</text>
</comment>
<proteinExistence type="predicted"/>
<name>A0ABQ7NFH7_BRACM</name>
<evidence type="ECO:0000313" key="1">
    <source>
        <dbReference type="EMBL" id="KAG5408921.1"/>
    </source>
</evidence>
<gene>
    <name evidence="1" type="primary">A02p011750.1_BraROA</name>
    <name evidence="1" type="ORF">IGI04_005240</name>
</gene>
<protein>
    <submittedName>
        <fullName evidence="1">Uncharacterized protein</fullName>
    </submittedName>
</protein>